<organism evidence="2 3">
    <name type="scientific">Kibdelosporangium banguiense</name>
    <dbReference type="NCBI Taxonomy" id="1365924"/>
    <lineage>
        <taxon>Bacteria</taxon>
        <taxon>Bacillati</taxon>
        <taxon>Actinomycetota</taxon>
        <taxon>Actinomycetes</taxon>
        <taxon>Pseudonocardiales</taxon>
        <taxon>Pseudonocardiaceae</taxon>
        <taxon>Kibdelosporangium</taxon>
    </lineage>
</organism>
<keyword evidence="3" id="KW-1185">Reference proteome</keyword>
<evidence type="ECO:0000313" key="3">
    <source>
        <dbReference type="Proteomes" id="UP001519332"/>
    </source>
</evidence>
<comment type="caution">
    <text evidence="2">The sequence shown here is derived from an EMBL/GenBank/DDBJ whole genome shotgun (WGS) entry which is preliminary data.</text>
</comment>
<protein>
    <submittedName>
        <fullName evidence="2">Uncharacterized protein</fullName>
    </submittedName>
</protein>
<dbReference type="Proteomes" id="UP001519332">
    <property type="component" value="Unassembled WGS sequence"/>
</dbReference>
<evidence type="ECO:0000256" key="1">
    <source>
        <dbReference type="SAM" id="MobiDB-lite"/>
    </source>
</evidence>
<reference evidence="2 3" key="1">
    <citation type="submission" date="2021-03" db="EMBL/GenBank/DDBJ databases">
        <title>Sequencing the genomes of 1000 actinobacteria strains.</title>
        <authorList>
            <person name="Klenk H.-P."/>
        </authorList>
    </citation>
    <scope>NUCLEOTIDE SEQUENCE [LARGE SCALE GENOMIC DNA]</scope>
    <source>
        <strain evidence="2 3">DSM 46670</strain>
    </source>
</reference>
<evidence type="ECO:0000313" key="2">
    <source>
        <dbReference type="EMBL" id="MBP2327229.1"/>
    </source>
</evidence>
<feature type="region of interest" description="Disordered" evidence="1">
    <location>
        <begin position="1"/>
        <end position="24"/>
    </location>
</feature>
<proteinExistence type="predicted"/>
<accession>A0ABS4TS35</accession>
<dbReference type="EMBL" id="JAGINW010000001">
    <property type="protein sequence ID" value="MBP2327229.1"/>
    <property type="molecule type" value="Genomic_DNA"/>
</dbReference>
<sequence>MTEQPDDPATESLSPLDSVPLEDIAPATVFDARWE</sequence>
<gene>
    <name evidence="2" type="ORF">JOF56_007614</name>
</gene>
<name>A0ABS4TS35_9PSEU</name>